<protein>
    <submittedName>
        <fullName evidence="2">Uncharacterized protein</fullName>
    </submittedName>
</protein>
<keyword evidence="3" id="KW-1185">Reference proteome</keyword>
<dbReference type="RefSeq" id="WP_206571927.1">
    <property type="nucleotide sequence ID" value="NZ_JAFKCV010000001.1"/>
</dbReference>
<accession>A0A939IPB5</accession>
<keyword evidence="1" id="KW-1133">Transmembrane helix</keyword>
<proteinExistence type="predicted"/>
<keyword evidence="1" id="KW-0812">Transmembrane</keyword>
<feature type="transmembrane region" description="Helical" evidence="1">
    <location>
        <begin position="6"/>
        <end position="23"/>
    </location>
</feature>
<dbReference type="EMBL" id="JAFKCV010000001">
    <property type="protein sequence ID" value="MBN7823814.1"/>
    <property type="molecule type" value="Genomic_DNA"/>
</dbReference>
<evidence type="ECO:0000256" key="1">
    <source>
        <dbReference type="SAM" id="Phobius"/>
    </source>
</evidence>
<keyword evidence="1" id="KW-0472">Membrane</keyword>
<sequence>MFTKTAGLLAKMLVLVSTLYYLAACQSTQMRLADGPVQDQYLVTGANPYRWDTPVQAGKWQTTEMSDGGLWSAGFPLWKVELTGHYQKRQFITNSGVLAECRGKSVELSYRSIGLDPTFGHLPLLECRFAGPKPFSFALRADYLNRLSADFQFDDVQLKLESVHELEGSPLISPVPLGFSIKRDRQVLWSVETVNRGRLLVWQPLTEQWQDAFAAISFALLLTDFEALGG</sequence>
<evidence type="ECO:0000313" key="3">
    <source>
        <dbReference type="Proteomes" id="UP000664654"/>
    </source>
</evidence>
<dbReference type="AlphaFoldDB" id="A0A939IPB5"/>
<evidence type="ECO:0000313" key="2">
    <source>
        <dbReference type="EMBL" id="MBN7823814.1"/>
    </source>
</evidence>
<name>A0A939IPB5_9ALTE</name>
<reference evidence="2" key="1">
    <citation type="submission" date="2021-03" db="EMBL/GenBank/DDBJ databases">
        <title>novel species isolated from a fishpond in China.</title>
        <authorList>
            <person name="Lu H."/>
            <person name="Cai Z."/>
        </authorList>
    </citation>
    <scope>NUCLEOTIDE SEQUENCE</scope>
    <source>
        <strain evidence="2">JCM 30855</strain>
    </source>
</reference>
<dbReference type="Proteomes" id="UP000664654">
    <property type="component" value="Unassembled WGS sequence"/>
</dbReference>
<comment type="caution">
    <text evidence="2">The sequence shown here is derived from an EMBL/GenBank/DDBJ whole genome shotgun (WGS) entry which is preliminary data.</text>
</comment>
<gene>
    <name evidence="2" type="ORF">J0A66_01130</name>
</gene>
<organism evidence="2 3">
    <name type="scientific">Bowmanella dokdonensis</name>
    <dbReference type="NCBI Taxonomy" id="751969"/>
    <lineage>
        <taxon>Bacteria</taxon>
        <taxon>Pseudomonadati</taxon>
        <taxon>Pseudomonadota</taxon>
        <taxon>Gammaproteobacteria</taxon>
        <taxon>Alteromonadales</taxon>
        <taxon>Alteromonadaceae</taxon>
        <taxon>Bowmanella</taxon>
    </lineage>
</organism>